<comment type="caution">
    <text evidence="2">The sequence shown here is derived from an EMBL/GenBank/DDBJ whole genome shotgun (WGS) entry which is preliminary data.</text>
</comment>
<protein>
    <submittedName>
        <fullName evidence="2">Uncharacterized protein</fullName>
    </submittedName>
</protein>
<dbReference type="Proteomes" id="UP001189429">
    <property type="component" value="Unassembled WGS sequence"/>
</dbReference>
<evidence type="ECO:0000313" key="3">
    <source>
        <dbReference type="Proteomes" id="UP001189429"/>
    </source>
</evidence>
<feature type="compositionally biased region" description="Low complexity" evidence="1">
    <location>
        <begin position="316"/>
        <end position="346"/>
    </location>
</feature>
<reference evidence="2" key="1">
    <citation type="submission" date="2023-10" db="EMBL/GenBank/DDBJ databases">
        <authorList>
            <person name="Chen Y."/>
            <person name="Shah S."/>
            <person name="Dougan E. K."/>
            <person name="Thang M."/>
            <person name="Chan C."/>
        </authorList>
    </citation>
    <scope>NUCLEOTIDE SEQUENCE [LARGE SCALE GENOMIC DNA]</scope>
</reference>
<evidence type="ECO:0000256" key="1">
    <source>
        <dbReference type="SAM" id="MobiDB-lite"/>
    </source>
</evidence>
<accession>A0ABN9SSP6</accession>
<organism evidence="2 3">
    <name type="scientific">Prorocentrum cordatum</name>
    <dbReference type="NCBI Taxonomy" id="2364126"/>
    <lineage>
        <taxon>Eukaryota</taxon>
        <taxon>Sar</taxon>
        <taxon>Alveolata</taxon>
        <taxon>Dinophyceae</taxon>
        <taxon>Prorocentrales</taxon>
        <taxon>Prorocentraceae</taxon>
        <taxon>Prorocentrum</taxon>
    </lineage>
</organism>
<feature type="region of interest" description="Disordered" evidence="1">
    <location>
        <begin position="309"/>
        <end position="385"/>
    </location>
</feature>
<sequence length="385" mass="41161">MAEESPKNVAIEIVHHEHGFELLPKFVPEFQEWQRTSGTTGGMIGALISMAFFDKKESGDLLTKDMKTGARHELVNSKIWRSFLDDVFDYQLGLARGAAGETDAARFQDAQRLLAHRPGHAEFLVSSEIHGPAPEVDTQAFLMGDPKRFELLQTWRPEDPRLTFVRFAEPSASADFSSASSAKVANDLKAFLEIAGDRADLVKNSTVKGLLTSYVKIKETSGDPALSRELLMEMAEYRLDCPRQGRAQVALPEFSADGLAAILKLLQGRMNKQQCPMHAHVFAEAKARGDAEAGKASAASQGEIGVADAAGKPPEAQAGPAAGSLADAAAQPPEAGAAAGSQAGDAAEAEVQDQEKLGTKSRFSRRASGRGCALRSCGSRTRSAP</sequence>
<gene>
    <name evidence="2" type="ORF">PCOR1329_LOCUS32255</name>
</gene>
<keyword evidence="3" id="KW-1185">Reference proteome</keyword>
<proteinExistence type="predicted"/>
<name>A0ABN9SSP6_9DINO</name>
<evidence type="ECO:0000313" key="2">
    <source>
        <dbReference type="EMBL" id="CAK0835126.1"/>
    </source>
</evidence>
<dbReference type="EMBL" id="CAUYUJ010013002">
    <property type="protein sequence ID" value="CAK0835126.1"/>
    <property type="molecule type" value="Genomic_DNA"/>
</dbReference>